<dbReference type="InterPro" id="IPR011047">
    <property type="entry name" value="Quinoprotein_ADH-like_sf"/>
</dbReference>
<reference evidence="2" key="1">
    <citation type="submission" date="2021-01" db="EMBL/GenBank/DDBJ databases">
        <title>Modified the classification status of verrucomicrobia.</title>
        <authorList>
            <person name="Feng X."/>
        </authorList>
    </citation>
    <scope>NUCLEOTIDE SEQUENCE</scope>
    <source>
        <strain evidence="2">_KCTC 22039</strain>
    </source>
</reference>
<gene>
    <name evidence="2" type="ORF">JIN82_12830</name>
</gene>
<name>A0A8J7MFZ0_9BACT</name>
<dbReference type="EMBL" id="JAENIM010000042">
    <property type="protein sequence ID" value="MBK1792038.1"/>
    <property type="molecule type" value="Genomic_DNA"/>
</dbReference>
<evidence type="ECO:0000256" key="1">
    <source>
        <dbReference type="SAM" id="SignalP"/>
    </source>
</evidence>
<proteinExistence type="predicted"/>
<keyword evidence="1" id="KW-0732">Signal</keyword>
<feature type="signal peptide" evidence="1">
    <location>
        <begin position="1"/>
        <end position="18"/>
    </location>
</feature>
<evidence type="ECO:0000313" key="2">
    <source>
        <dbReference type="EMBL" id="MBK1792038.1"/>
    </source>
</evidence>
<dbReference type="RefSeq" id="WP_200312050.1">
    <property type="nucleotide sequence ID" value="NZ_JAENIM010000042.1"/>
</dbReference>
<dbReference type="SUPFAM" id="SSF50998">
    <property type="entry name" value="Quinoprotein alcohol dehydrogenase-like"/>
    <property type="match status" value="1"/>
</dbReference>
<dbReference type="AlphaFoldDB" id="A0A8J7MFZ0"/>
<comment type="caution">
    <text evidence="2">The sequence shown here is derived from an EMBL/GenBank/DDBJ whole genome shotgun (WGS) entry which is preliminary data.</text>
</comment>
<protein>
    <recommendedName>
        <fullName evidence="4">PQQ-like domain-containing protein</fullName>
    </recommendedName>
</protein>
<keyword evidence="3" id="KW-1185">Reference proteome</keyword>
<evidence type="ECO:0008006" key="4">
    <source>
        <dbReference type="Google" id="ProtNLM"/>
    </source>
</evidence>
<organism evidence="2 3">
    <name type="scientific">Persicirhabdus sediminis</name>
    <dbReference type="NCBI Taxonomy" id="454144"/>
    <lineage>
        <taxon>Bacteria</taxon>
        <taxon>Pseudomonadati</taxon>
        <taxon>Verrucomicrobiota</taxon>
        <taxon>Verrucomicrobiia</taxon>
        <taxon>Verrucomicrobiales</taxon>
        <taxon>Verrucomicrobiaceae</taxon>
        <taxon>Persicirhabdus</taxon>
    </lineage>
</organism>
<evidence type="ECO:0000313" key="3">
    <source>
        <dbReference type="Proteomes" id="UP000624703"/>
    </source>
</evidence>
<dbReference type="Proteomes" id="UP000624703">
    <property type="component" value="Unassembled WGS sequence"/>
</dbReference>
<feature type="chain" id="PRO_5035222264" description="PQQ-like domain-containing protein" evidence="1">
    <location>
        <begin position="19"/>
        <end position="299"/>
    </location>
</feature>
<accession>A0A8J7MFZ0</accession>
<sequence length="299" mass="33224">MKTLLGILALATIGVAGAAEDYAGKLPAGSGFIFSVHAGDQRDEIAVSTPAGEIVWTNKDKLVHPQLFELQDDGSVLVGTQDGAHMLGLDGKNIWQYKVPKDTQNCFAMKLGDDRFLIGNEGHSKFAEINSAGEVLKETSLQGIEFKKHGQFRYCSITPEGNYLVPVLFMKTLREYTPEGEIISEVKNLPSVTRGERLANGHTLVSSRGKLQEYDKDWKVVWEFSLSKDAKIKDCPITSFTVLDGDNYLLALYHSSEEPNFIEISRDKKVVHKWTFPQYKRVAFVTVVPAANPLMKSLK</sequence>